<reference evidence="1 2" key="1">
    <citation type="submission" date="2019-04" db="EMBL/GenBank/DDBJ databases">
        <title>Genome of a novel bacterium Candidatus Jettenia ecosi reconstructed from metagenome of an anammox bioreactor.</title>
        <authorList>
            <person name="Mardanov A.V."/>
            <person name="Beletsky A.V."/>
            <person name="Ravin N.V."/>
            <person name="Botchkova E.A."/>
            <person name="Litti Y.V."/>
            <person name="Nozhevnikova A.N."/>
        </authorList>
    </citation>
    <scope>NUCLEOTIDE SEQUENCE [LARGE SCALE GENOMIC DNA]</scope>
    <source>
        <strain evidence="1">J2</strain>
    </source>
</reference>
<dbReference type="Proteomes" id="UP000319783">
    <property type="component" value="Unassembled WGS sequence"/>
</dbReference>
<dbReference type="InterPro" id="IPR045926">
    <property type="entry name" value="DUF6345"/>
</dbReference>
<evidence type="ECO:0000313" key="1">
    <source>
        <dbReference type="EMBL" id="TLD41325.1"/>
    </source>
</evidence>
<dbReference type="EMBL" id="SULG01000052">
    <property type="protein sequence ID" value="TLD41325.1"/>
    <property type="molecule type" value="Genomic_DNA"/>
</dbReference>
<organism evidence="1 2">
    <name type="scientific">Candidatus Jettenia ecosi</name>
    <dbReference type="NCBI Taxonomy" id="2494326"/>
    <lineage>
        <taxon>Bacteria</taxon>
        <taxon>Pseudomonadati</taxon>
        <taxon>Planctomycetota</taxon>
        <taxon>Candidatus Brocadiia</taxon>
        <taxon>Candidatus Brocadiales</taxon>
        <taxon>Candidatus Brocadiaceae</taxon>
        <taxon>Candidatus Jettenia</taxon>
    </lineage>
</organism>
<sequence length="247" mass="27308">MWNAGCAATNLSLWDDMGLAWYNEVTNTAHSGAYTQDGQTIDGNIVDSLFTDTNAVNWGNDHNNIDIADAALIFMHGSESNDRWQGSVRVDEAGAGDCLTWQGDMRFGNTNLKFLHLSSCNSMDDNQWADRWWESFSGLHQVNGFHGFMWIGSDLISDYEDFASDAFTSTIADAWLDNMYRPDISGTDDQCPVAYAVGANSDDTWNRIGAERYNNVLSNPASVGYWGTVYLENCDPANEDTIGTGID</sequence>
<dbReference type="AlphaFoldDB" id="A0A533Q9K4"/>
<evidence type="ECO:0008006" key="3">
    <source>
        <dbReference type="Google" id="ProtNLM"/>
    </source>
</evidence>
<gene>
    <name evidence="1" type="ORF">JETT_2385</name>
</gene>
<evidence type="ECO:0000313" key="2">
    <source>
        <dbReference type="Proteomes" id="UP000319783"/>
    </source>
</evidence>
<dbReference type="Pfam" id="PF19872">
    <property type="entry name" value="DUF6345"/>
    <property type="match status" value="1"/>
</dbReference>
<proteinExistence type="predicted"/>
<accession>A0A533Q9K4</accession>
<protein>
    <recommendedName>
        <fullName evidence="3">CHAT domain-containing protein</fullName>
    </recommendedName>
</protein>
<comment type="caution">
    <text evidence="1">The sequence shown here is derived from an EMBL/GenBank/DDBJ whole genome shotgun (WGS) entry which is preliminary data.</text>
</comment>
<name>A0A533Q9K4_9BACT</name>